<sequence>MGFRDDIAPCPSSPGVTPCSFLLWGSLKFRVYLVGDPISTALQDNISRAVLSIPGGCYIRPSKMLCIRNNVCVHDKGDHIERGLCPRRGSAFIESAMVH</sequence>
<name>A0A4Y2LES3_ARAVE</name>
<comment type="caution">
    <text evidence="1">The sequence shown here is derived from an EMBL/GenBank/DDBJ whole genome shotgun (WGS) entry which is preliminary data.</text>
</comment>
<evidence type="ECO:0000313" key="1">
    <source>
        <dbReference type="EMBL" id="GBN12096.1"/>
    </source>
</evidence>
<dbReference type="Proteomes" id="UP000499080">
    <property type="component" value="Unassembled WGS sequence"/>
</dbReference>
<protein>
    <submittedName>
        <fullName evidence="1">Uncharacterized protein</fullName>
    </submittedName>
</protein>
<dbReference type="AlphaFoldDB" id="A0A4Y2LES3"/>
<proteinExistence type="predicted"/>
<evidence type="ECO:0000313" key="2">
    <source>
        <dbReference type="Proteomes" id="UP000499080"/>
    </source>
</evidence>
<gene>
    <name evidence="1" type="ORF">AVEN_242743_1</name>
</gene>
<accession>A0A4Y2LES3</accession>
<dbReference type="EMBL" id="BGPR01005645">
    <property type="protein sequence ID" value="GBN12096.1"/>
    <property type="molecule type" value="Genomic_DNA"/>
</dbReference>
<reference evidence="1 2" key="1">
    <citation type="journal article" date="2019" name="Sci. Rep.">
        <title>Orb-weaving spider Araneus ventricosus genome elucidates the spidroin gene catalogue.</title>
        <authorList>
            <person name="Kono N."/>
            <person name="Nakamura H."/>
            <person name="Ohtoshi R."/>
            <person name="Moran D.A.P."/>
            <person name="Shinohara A."/>
            <person name="Yoshida Y."/>
            <person name="Fujiwara M."/>
            <person name="Mori M."/>
            <person name="Tomita M."/>
            <person name="Arakawa K."/>
        </authorList>
    </citation>
    <scope>NUCLEOTIDE SEQUENCE [LARGE SCALE GENOMIC DNA]</scope>
</reference>
<organism evidence="1 2">
    <name type="scientific">Araneus ventricosus</name>
    <name type="common">Orbweaver spider</name>
    <name type="synonym">Epeira ventricosa</name>
    <dbReference type="NCBI Taxonomy" id="182803"/>
    <lineage>
        <taxon>Eukaryota</taxon>
        <taxon>Metazoa</taxon>
        <taxon>Ecdysozoa</taxon>
        <taxon>Arthropoda</taxon>
        <taxon>Chelicerata</taxon>
        <taxon>Arachnida</taxon>
        <taxon>Araneae</taxon>
        <taxon>Araneomorphae</taxon>
        <taxon>Entelegynae</taxon>
        <taxon>Araneoidea</taxon>
        <taxon>Araneidae</taxon>
        <taxon>Araneus</taxon>
    </lineage>
</organism>
<keyword evidence="2" id="KW-1185">Reference proteome</keyword>